<protein>
    <submittedName>
        <fullName evidence="2">GNAT family N-acetyltransferase</fullName>
    </submittedName>
</protein>
<organism evidence="2 4">
    <name type="scientific">Marivita cryptomonadis</name>
    <dbReference type="NCBI Taxonomy" id="505252"/>
    <lineage>
        <taxon>Bacteria</taxon>
        <taxon>Pseudomonadati</taxon>
        <taxon>Pseudomonadota</taxon>
        <taxon>Alphaproteobacteria</taxon>
        <taxon>Rhodobacterales</taxon>
        <taxon>Roseobacteraceae</taxon>
        <taxon>Marivita</taxon>
    </lineage>
</organism>
<dbReference type="PROSITE" id="PS51186">
    <property type="entry name" value="GNAT"/>
    <property type="match status" value="1"/>
</dbReference>
<dbReference type="GeneID" id="62643172"/>
<comment type="caution">
    <text evidence="2">The sequence shown here is derived from an EMBL/GenBank/DDBJ whole genome shotgun (WGS) entry which is preliminary data.</text>
</comment>
<dbReference type="AlphaFoldDB" id="A0A9Q2NUW7"/>
<dbReference type="OrthoDB" id="9797990at2"/>
<evidence type="ECO:0000313" key="4">
    <source>
        <dbReference type="Proteomes" id="UP000755667"/>
    </source>
</evidence>
<dbReference type="Proteomes" id="UP000809440">
    <property type="component" value="Unassembled WGS sequence"/>
</dbReference>
<evidence type="ECO:0000313" key="5">
    <source>
        <dbReference type="Proteomes" id="UP000809440"/>
    </source>
</evidence>
<keyword evidence="5" id="KW-1185">Reference proteome</keyword>
<dbReference type="InterPro" id="IPR000182">
    <property type="entry name" value="GNAT_dom"/>
</dbReference>
<sequence>MTGLVLRDLASLAELKAAEEFQRCVWGKDDPADNSDLMMAIQHEGGLLAGAFDGDRMVAFLFGFPTSDPTAQHSHRLGVHPDSQGQGLGVRMKLYQKDWCLARGITHVRWTYDPARRANAVLNIHRLGATAKTYYRDYYGAMEGINAGVPSDRLLADWDLTRPDDALITPVDQVHIPADFASLVAEAPQDALAARLRIRAALEAAFADGLHVAGFDRTANAYLLARI</sequence>
<dbReference type="CDD" id="cd04301">
    <property type="entry name" value="NAT_SF"/>
    <property type="match status" value="1"/>
</dbReference>
<dbReference type="Gene3D" id="3.40.630.30">
    <property type="match status" value="1"/>
</dbReference>
<dbReference type="EMBL" id="JAFBXE010000002">
    <property type="protein sequence ID" value="MBM2411200.1"/>
    <property type="molecule type" value="Genomic_DNA"/>
</dbReference>
<feature type="domain" description="N-acetyltransferase" evidence="1">
    <location>
        <begin position="4"/>
        <end position="156"/>
    </location>
</feature>
<dbReference type="Proteomes" id="UP000755667">
    <property type="component" value="Unassembled WGS sequence"/>
</dbReference>
<evidence type="ECO:0000313" key="2">
    <source>
        <dbReference type="EMBL" id="MBM2411200.1"/>
    </source>
</evidence>
<reference evidence="2 5" key="1">
    <citation type="submission" date="2021-01" db="EMBL/GenBank/DDBJ databases">
        <title>Diatom-associated Roseobacters Show Island Model of Population Structure.</title>
        <authorList>
            <person name="Qu L."/>
            <person name="Feng X."/>
            <person name="Chen Y."/>
            <person name="Li L."/>
            <person name="Wang X."/>
            <person name="Hu Z."/>
            <person name="Wang H."/>
            <person name="Luo H."/>
        </authorList>
    </citation>
    <scope>NUCLEOTIDE SEQUENCE</scope>
    <source>
        <strain evidence="3 5">CC28-63</strain>
        <strain evidence="2">CC28-69</strain>
    </source>
</reference>
<dbReference type="InterPro" id="IPR038764">
    <property type="entry name" value="GNAT_N_AcTrfase_prd"/>
</dbReference>
<evidence type="ECO:0000313" key="3">
    <source>
        <dbReference type="EMBL" id="MBM2415867.1"/>
    </source>
</evidence>
<dbReference type="SUPFAM" id="SSF55729">
    <property type="entry name" value="Acyl-CoA N-acyltransferases (Nat)"/>
    <property type="match status" value="1"/>
</dbReference>
<name>A0A9Q2NUW7_9RHOB</name>
<dbReference type="InterPro" id="IPR016181">
    <property type="entry name" value="Acyl_CoA_acyltransferase"/>
</dbReference>
<accession>A0A9Q2NUW7</accession>
<gene>
    <name evidence="2" type="ORF">JQX41_02710</name>
    <name evidence="3" type="ORF">JQX48_02710</name>
</gene>
<dbReference type="EMBL" id="JAFBXF010000002">
    <property type="protein sequence ID" value="MBM2415867.1"/>
    <property type="molecule type" value="Genomic_DNA"/>
</dbReference>
<dbReference type="RefSeq" id="WP_085633368.1">
    <property type="nucleotide sequence ID" value="NZ_JAFBWU010000002.1"/>
</dbReference>
<dbReference type="GO" id="GO:0016747">
    <property type="term" value="F:acyltransferase activity, transferring groups other than amino-acyl groups"/>
    <property type="evidence" value="ECO:0007669"/>
    <property type="project" value="InterPro"/>
</dbReference>
<dbReference type="PANTHER" id="PTHR41700">
    <property type="entry name" value="GCN5-RELATED N-ACETYLTRANSFERASE"/>
    <property type="match status" value="1"/>
</dbReference>
<dbReference type="PANTHER" id="PTHR41700:SF1">
    <property type="entry name" value="N-ACETYLTRANSFERASE DOMAIN-CONTAINING PROTEIN"/>
    <property type="match status" value="1"/>
</dbReference>
<dbReference type="Pfam" id="PF00583">
    <property type="entry name" value="Acetyltransf_1"/>
    <property type="match status" value="1"/>
</dbReference>
<proteinExistence type="predicted"/>
<evidence type="ECO:0000259" key="1">
    <source>
        <dbReference type="PROSITE" id="PS51186"/>
    </source>
</evidence>